<dbReference type="GO" id="GO:0005886">
    <property type="term" value="C:plasma membrane"/>
    <property type="evidence" value="ECO:0007669"/>
    <property type="project" value="UniProtKB-SubCell"/>
</dbReference>
<dbReference type="Pfam" id="PF04535">
    <property type="entry name" value="CASP_dom"/>
    <property type="match status" value="1"/>
</dbReference>
<feature type="domain" description="Casparian strip membrane protein" evidence="9">
    <location>
        <begin position="21"/>
        <end position="166"/>
    </location>
</feature>
<keyword evidence="6 8" id="KW-1133">Transmembrane helix</keyword>
<sequence>MESGNKNSGNVESGVVVANKRKLRGSDVILRFLALALSLAAAVVLGVDKETTTVAMTLVPTLPAVNVPVTAKWHYLSAFVFFVVSNSIACAYAAVSLLLKLANRSGKNGMDMMFVLVDLIMVALLFASVGAALAIGLMGYEGNSHVQWKKVCHVFDTYCDQVGVAIDGAPRVRVVAGKGTISRVWMSGAWECAGARGRGARCVLASKRGRDRSAWLGHDIID</sequence>
<dbReference type="NCBIfam" id="TIGR01569">
    <property type="entry name" value="A_tha_TIGR01569"/>
    <property type="match status" value="1"/>
</dbReference>
<dbReference type="OrthoDB" id="913854at2759"/>
<dbReference type="EMBL" id="CACSLK010000984">
    <property type="protein sequence ID" value="CAA0807132.1"/>
    <property type="molecule type" value="Genomic_DNA"/>
</dbReference>
<evidence type="ECO:0000256" key="4">
    <source>
        <dbReference type="ARBA" id="ARBA00022475"/>
    </source>
</evidence>
<feature type="transmembrane region" description="Helical" evidence="8">
    <location>
        <begin position="114"/>
        <end position="140"/>
    </location>
</feature>
<evidence type="ECO:0000256" key="2">
    <source>
        <dbReference type="ARBA" id="ARBA00007651"/>
    </source>
</evidence>
<dbReference type="AlphaFoldDB" id="A0A9N7R2I1"/>
<proteinExistence type="inferred from homology"/>
<evidence type="ECO:0000313" key="10">
    <source>
        <dbReference type="EMBL" id="CAA0807132.1"/>
    </source>
</evidence>
<keyword evidence="11" id="KW-1185">Reference proteome</keyword>
<reference evidence="10" key="1">
    <citation type="submission" date="2019-12" db="EMBL/GenBank/DDBJ databases">
        <authorList>
            <person name="Scholes J."/>
        </authorList>
    </citation>
    <scope>NUCLEOTIDE SEQUENCE</scope>
</reference>
<dbReference type="PANTHER" id="PTHR36488">
    <property type="entry name" value="CASP-LIKE PROTEIN 1U1"/>
    <property type="match status" value="1"/>
</dbReference>
<evidence type="ECO:0000256" key="3">
    <source>
        <dbReference type="ARBA" id="ARBA00011489"/>
    </source>
</evidence>
<feature type="transmembrane region" description="Helical" evidence="8">
    <location>
        <begin position="28"/>
        <end position="47"/>
    </location>
</feature>
<evidence type="ECO:0000259" key="9">
    <source>
        <dbReference type="Pfam" id="PF04535"/>
    </source>
</evidence>
<keyword evidence="4 8" id="KW-1003">Cell membrane</keyword>
<comment type="subcellular location">
    <subcellularLocation>
        <location evidence="1 8">Cell membrane</location>
        <topology evidence="1 8">Multi-pass membrane protein</topology>
    </subcellularLocation>
</comment>
<gene>
    <name evidence="10" type="ORF">SHERM_09998</name>
</gene>
<protein>
    <recommendedName>
        <fullName evidence="8">CASP-like protein</fullName>
    </recommendedName>
</protein>
<dbReference type="InterPro" id="IPR006702">
    <property type="entry name" value="CASP_dom"/>
</dbReference>
<name>A0A9N7R2I1_STRHE</name>
<dbReference type="InterPro" id="IPR044173">
    <property type="entry name" value="CASPL"/>
</dbReference>
<keyword evidence="5 8" id="KW-0812">Transmembrane</keyword>
<evidence type="ECO:0000256" key="8">
    <source>
        <dbReference type="RuleBase" id="RU361233"/>
    </source>
</evidence>
<evidence type="ECO:0000256" key="7">
    <source>
        <dbReference type="ARBA" id="ARBA00023136"/>
    </source>
</evidence>
<dbReference type="Proteomes" id="UP001153555">
    <property type="component" value="Unassembled WGS sequence"/>
</dbReference>
<comment type="caution">
    <text evidence="8">Lacks conserved residue(s) required for the propagation of feature annotation.</text>
</comment>
<dbReference type="InterPro" id="IPR006459">
    <property type="entry name" value="CASP/CASPL"/>
</dbReference>
<evidence type="ECO:0000256" key="6">
    <source>
        <dbReference type="ARBA" id="ARBA00022989"/>
    </source>
</evidence>
<accession>A0A9N7R2I1</accession>
<evidence type="ECO:0000313" key="11">
    <source>
        <dbReference type="Proteomes" id="UP001153555"/>
    </source>
</evidence>
<dbReference type="PANTHER" id="PTHR36488:SF8">
    <property type="entry name" value="CASP-LIKE PROTEIN 1U1"/>
    <property type="match status" value="1"/>
</dbReference>
<feature type="transmembrane region" description="Helical" evidence="8">
    <location>
        <begin position="75"/>
        <end position="102"/>
    </location>
</feature>
<comment type="caution">
    <text evidence="10">The sequence shown here is derived from an EMBL/GenBank/DDBJ whole genome shotgun (WGS) entry which is preliminary data.</text>
</comment>
<evidence type="ECO:0000256" key="1">
    <source>
        <dbReference type="ARBA" id="ARBA00004651"/>
    </source>
</evidence>
<organism evidence="10 11">
    <name type="scientific">Striga hermonthica</name>
    <name type="common">Purple witchweed</name>
    <name type="synonym">Buchnera hermonthica</name>
    <dbReference type="NCBI Taxonomy" id="68872"/>
    <lineage>
        <taxon>Eukaryota</taxon>
        <taxon>Viridiplantae</taxon>
        <taxon>Streptophyta</taxon>
        <taxon>Embryophyta</taxon>
        <taxon>Tracheophyta</taxon>
        <taxon>Spermatophyta</taxon>
        <taxon>Magnoliopsida</taxon>
        <taxon>eudicotyledons</taxon>
        <taxon>Gunneridae</taxon>
        <taxon>Pentapetalae</taxon>
        <taxon>asterids</taxon>
        <taxon>lamiids</taxon>
        <taxon>Lamiales</taxon>
        <taxon>Orobanchaceae</taxon>
        <taxon>Buchnereae</taxon>
        <taxon>Striga</taxon>
    </lineage>
</organism>
<evidence type="ECO:0000256" key="5">
    <source>
        <dbReference type="ARBA" id="ARBA00022692"/>
    </source>
</evidence>
<comment type="subunit">
    <text evidence="3 8">Homodimer and heterodimers.</text>
</comment>
<keyword evidence="7 8" id="KW-0472">Membrane</keyword>
<comment type="similarity">
    <text evidence="2 8">Belongs to the Casparian strip membrane proteins (CASP) family.</text>
</comment>